<keyword evidence="1" id="KW-0677">Repeat</keyword>
<dbReference type="InterPro" id="IPR032675">
    <property type="entry name" value="LRR_dom_sf"/>
</dbReference>
<reference evidence="3 4" key="1">
    <citation type="journal article" date="2020" name="Mol. Plant">
        <title>The Chromosome-Based Rubber Tree Genome Provides New Insights into Spurge Genome Evolution and Rubber Biosynthesis.</title>
        <authorList>
            <person name="Liu J."/>
            <person name="Shi C."/>
            <person name="Shi C.C."/>
            <person name="Li W."/>
            <person name="Zhang Q.J."/>
            <person name="Zhang Y."/>
            <person name="Li K."/>
            <person name="Lu H.F."/>
            <person name="Shi C."/>
            <person name="Zhu S.T."/>
            <person name="Xiao Z.Y."/>
            <person name="Nan H."/>
            <person name="Yue Y."/>
            <person name="Zhu X.G."/>
            <person name="Wu Y."/>
            <person name="Hong X.N."/>
            <person name="Fan G.Y."/>
            <person name="Tong Y."/>
            <person name="Zhang D."/>
            <person name="Mao C.L."/>
            <person name="Liu Y.L."/>
            <person name="Hao S.J."/>
            <person name="Liu W.Q."/>
            <person name="Lv M.Q."/>
            <person name="Zhang H.B."/>
            <person name="Liu Y."/>
            <person name="Hu-Tang G.R."/>
            <person name="Wang J.P."/>
            <person name="Wang J.H."/>
            <person name="Sun Y.H."/>
            <person name="Ni S.B."/>
            <person name="Chen W.B."/>
            <person name="Zhang X.C."/>
            <person name="Jiao Y.N."/>
            <person name="Eichler E.E."/>
            <person name="Li G.H."/>
            <person name="Liu X."/>
            <person name="Gao L.Z."/>
        </authorList>
    </citation>
    <scope>NUCLEOTIDE SEQUENCE [LARGE SCALE GENOMIC DNA]</scope>
    <source>
        <strain evidence="4">cv. GT1</strain>
        <tissue evidence="3">Leaf</tissue>
    </source>
</reference>
<dbReference type="Gene3D" id="3.80.10.10">
    <property type="entry name" value="Ribonuclease Inhibitor"/>
    <property type="match status" value="1"/>
</dbReference>
<evidence type="ECO:0000256" key="1">
    <source>
        <dbReference type="ARBA" id="ARBA00022737"/>
    </source>
</evidence>
<dbReference type="SUPFAM" id="SSF52058">
    <property type="entry name" value="L domain-like"/>
    <property type="match status" value="1"/>
</dbReference>
<dbReference type="PANTHER" id="PTHR47186:SF12">
    <property type="entry name" value="NB-ARC DOMAIN-CONTAINING PROTEIN"/>
    <property type="match status" value="1"/>
</dbReference>
<sequence length="170" mass="19244">MLELLMYKEAATYLPNLQKLQTLHLRTCIKLFRLPVEILNIKQLRHLLFTDMFRKGVGIRVPRGIGTLANLQTCTGICSGPGIASELSSLTQLRELEVREVSNDHAVLQFLPKLEHFTLWEAYQAKFIGKESCEAGGFPKLEILIIASWNLVEWTEIVNGAFSKFKALSI</sequence>
<dbReference type="PANTHER" id="PTHR47186">
    <property type="entry name" value="LEUCINE-RICH REPEAT-CONTAINING PROTEIN 57"/>
    <property type="match status" value="1"/>
</dbReference>
<dbReference type="EMBL" id="JAAGAX010000011">
    <property type="protein sequence ID" value="KAF2298623.1"/>
    <property type="molecule type" value="Genomic_DNA"/>
</dbReference>
<comment type="caution">
    <text evidence="3">The sequence shown here is derived from an EMBL/GenBank/DDBJ whole genome shotgun (WGS) entry which is preliminary data.</text>
</comment>
<accession>A0A6A6LEU8</accession>
<protein>
    <recommendedName>
        <fullName evidence="2">Disease resistance R13L4/SHOC-2-like LRR domain-containing protein</fullName>
    </recommendedName>
</protein>
<evidence type="ECO:0000259" key="2">
    <source>
        <dbReference type="Pfam" id="PF23598"/>
    </source>
</evidence>
<evidence type="ECO:0000313" key="4">
    <source>
        <dbReference type="Proteomes" id="UP000467840"/>
    </source>
</evidence>
<dbReference type="Pfam" id="PF23598">
    <property type="entry name" value="LRR_14"/>
    <property type="match status" value="1"/>
</dbReference>
<feature type="domain" description="Disease resistance R13L4/SHOC-2-like LRR" evidence="2">
    <location>
        <begin position="15"/>
        <end position="100"/>
    </location>
</feature>
<organism evidence="3 4">
    <name type="scientific">Hevea brasiliensis</name>
    <name type="common">Para rubber tree</name>
    <name type="synonym">Siphonia brasiliensis</name>
    <dbReference type="NCBI Taxonomy" id="3981"/>
    <lineage>
        <taxon>Eukaryota</taxon>
        <taxon>Viridiplantae</taxon>
        <taxon>Streptophyta</taxon>
        <taxon>Embryophyta</taxon>
        <taxon>Tracheophyta</taxon>
        <taxon>Spermatophyta</taxon>
        <taxon>Magnoliopsida</taxon>
        <taxon>eudicotyledons</taxon>
        <taxon>Gunneridae</taxon>
        <taxon>Pentapetalae</taxon>
        <taxon>rosids</taxon>
        <taxon>fabids</taxon>
        <taxon>Malpighiales</taxon>
        <taxon>Euphorbiaceae</taxon>
        <taxon>Crotonoideae</taxon>
        <taxon>Micrandreae</taxon>
        <taxon>Hevea</taxon>
    </lineage>
</organism>
<keyword evidence="4" id="KW-1185">Reference proteome</keyword>
<name>A0A6A6LEU8_HEVBR</name>
<dbReference type="InterPro" id="IPR055414">
    <property type="entry name" value="LRR_R13L4/SHOC2-like"/>
</dbReference>
<dbReference type="AlphaFoldDB" id="A0A6A6LEU8"/>
<gene>
    <name evidence="3" type="ORF">GH714_024375</name>
</gene>
<dbReference type="Proteomes" id="UP000467840">
    <property type="component" value="Chromosome 1"/>
</dbReference>
<proteinExistence type="predicted"/>
<evidence type="ECO:0000313" key="3">
    <source>
        <dbReference type="EMBL" id="KAF2298623.1"/>
    </source>
</evidence>